<dbReference type="OrthoDB" id="3333873at2"/>
<proteinExistence type="predicted"/>
<dbReference type="InterPro" id="IPR012334">
    <property type="entry name" value="Pectin_lyas_fold"/>
</dbReference>
<dbReference type="EMBL" id="FNVT01000001">
    <property type="protein sequence ID" value="SEF79779.1"/>
    <property type="molecule type" value="Genomic_DNA"/>
</dbReference>
<dbReference type="Proteomes" id="UP000236732">
    <property type="component" value="Unassembled WGS sequence"/>
</dbReference>
<dbReference type="Gene3D" id="2.160.20.10">
    <property type="entry name" value="Single-stranded right-handed beta-helix, Pectin lyase-like"/>
    <property type="match status" value="2"/>
</dbReference>
<dbReference type="Gene3D" id="2.60.40.10">
    <property type="entry name" value="Immunoglobulins"/>
    <property type="match status" value="1"/>
</dbReference>
<keyword evidence="2" id="KW-0732">Signal</keyword>
<evidence type="ECO:0000256" key="1">
    <source>
        <dbReference type="SAM" id="MobiDB-lite"/>
    </source>
</evidence>
<dbReference type="InterPro" id="IPR013783">
    <property type="entry name" value="Ig-like_fold"/>
</dbReference>
<feature type="signal peptide" evidence="2">
    <location>
        <begin position="1"/>
        <end position="23"/>
    </location>
</feature>
<dbReference type="AlphaFoldDB" id="A0A1H5UXH9"/>
<name>A0A1H5UXH9_9ACTN</name>
<feature type="region of interest" description="Disordered" evidence="1">
    <location>
        <begin position="276"/>
        <end position="314"/>
    </location>
</feature>
<feature type="chain" id="PRO_5009286632" evidence="2">
    <location>
        <begin position="24"/>
        <end position="314"/>
    </location>
</feature>
<organism evidence="3 4">
    <name type="scientific">Nonomuraea solani</name>
    <dbReference type="NCBI Taxonomy" id="1144553"/>
    <lineage>
        <taxon>Bacteria</taxon>
        <taxon>Bacillati</taxon>
        <taxon>Actinomycetota</taxon>
        <taxon>Actinomycetes</taxon>
        <taxon>Streptosporangiales</taxon>
        <taxon>Streptosporangiaceae</taxon>
        <taxon>Nonomuraea</taxon>
    </lineage>
</organism>
<dbReference type="RefSeq" id="WP_146103510.1">
    <property type="nucleotide sequence ID" value="NZ_FNVT01000001.1"/>
</dbReference>
<evidence type="ECO:0000313" key="4">
    <source>
        <dbReference type="Proteomes" id="UP000236732"/>
    </source>
</evidence>
<dbReference type="SUPFAM" id="SSF51126">
    <property type="entry name" value="Pectin lyase-like"/>
    <property type="match status" value="1"/>
</dbReference>
<reference evidence="3 4" key="1">
    <citation type="submission" date="2016-10" db="EMBL/GenBank/DDBJ databases">
        <authorList>
            <person name="de Groot N.N."/>
        </authorList>
    </citation>
    <scope>NUCLEOTIDE SEQUENCE [LARGE SCALE GENOMIC DNA]</scope>
    <source>
        <strain evidence="3 4">CGMCC 4.7037</strain>
    </source>
</reference>
<keyword evidence="4" id="KW-1185">Reference proteome</keyword>
<evidence type="ECO:0000313" key="3">
    <source>
        <dbReference type="EMBL" id="SEF79779.1"/>
    </source>
</evidence>
<sequence length="314" mass="32299">MSRLLSLLTATLMMTSFATPAAAETGTAYYVDANGDDSASGLDAAHAWKSLAKVSGTTFQPGDRILLRAGQRWSGQQLWPKGSGESGAPITIDLDARYDITNNLLRSTRAGAVLTTSPTITYDHNLYGGASLAVPPGDRNAVVTADPLFAKAPLDGPNGTPETGPALEAAYGPRITSGSYAIDAGTEITGNGGRDYAGTPLYNGAPDIGAFEYTTPQDATTESVTGTALTPRTPCPQRAVVPVTGRKNGVYVYTGELINQAGRTATTSVKVTVTDAKPGTPALSGDNRDGGHTVAEPANAAGVTRGRPLTVVTK</sequence>
<evidence type="ECO:0000256" key="2">
    <source>
        <dbReference type="SAM" id="SignalP"/>
    </source>
</evidence>
<protein>
    <submittedName>
        <fullName evidence="3">Uncharacterized protein</fullName>
    </submittedName>
</protein>
<dbReference type="GO" id="GO:0005975">
    <property type="term" value="P:carbohydrate metabolic process"/>
    <property type="evidence" value="ECO:0007669"/>
    <property type="project" value="UniProtKB-ARBA"/>
</dbReference>
<accession>A0A1H5UXH9</accession>
<dbReference type="InterPro" id="IPR011050">
    <property type="entry name" value="Pectin_lyase_fold/virulence"/>
</dbReference>
<gene>
    <name evidence="3" type="ORF">SAMN05444920_101691</name>
</gene>